<proteinExistence type="predicted"/>
<name>A0ABZ1HQU9_STRPH</name>
<keyword evidence="1" id="KW-1133">Transmembrane helix</keyword>
<organism evidence="2 3">
    <name type="scientific">Streptomyces phaeochromogenes</name>
    <dbReference type="NCBI Taxonomy" id="1923"/>
    <lineage>
        <taxon>Bacteria</taxon>
        <taxon>Bacillati</taxon>
        <taxon>Actinomycetota</taxon>
        <taxon>Actinomycetes</taxon>
        <taxon>Kitasatosporales</taxon>
        <taxon>Streptomycetaceae</taxon>
        <taxon>Streptomyces</taxon>
        <taxon>Streptomyces phaeochromogenes group</taxon>
    </lineage>
</organism>
<keyword evidence="1" id="KW-0472">Membrane</keyword>
<protein>
    <submittedName>
        <fullName evidence="2">Uncharacterized protein</fullName>
    </submittedName>
</protein>
<dbReference type="Proteomes" id="UP001340816">
    <property type="component" value="Chromosome"/>
</dbReference>
<feature type="transmembrane region" description="Helical" evidence="1">
    <location>
        <begin position="49"/>
        <end position="75"/>
    </location>
</feature>
<accession>A0ABZ1HQU9</accession>
<keyword evidence="3" id="KW-1185">Reference proteome</keyword>
<dbReference type="EMBL" id="CP109135">
    <property type="protein sequence ID" value="WSD20984.1"/>
    <property type="molecule type" value="Genomic_DNA"/>
</dbReference>
<feature type="transmembrane region" description="Helical" evidence="1">
    <location>
        <begin position="13"/>
        <end position="37"/>
    </location>
</feature>
<evidence type="ECO:0000313" key="3">
    <source>
        <dbReference type="Proteomes" id="UP001340816"/>
    </source>
</evidence>
<evidence type="ECO:0000256" key="1">
    <source>
        <dbReference type="SAM" id="Phobius"/>
    </source>
</evidence>
<reference evidence="2 3" key="1">
    <citation type="submission" date="2022-10" db="EMBL/GenBank/DDBJ databases">
        <title>The complete genomes of actinobacterial strains from the NBC collection.</title>
        <authorList>
            <person name="Joergensen T.S."/>
            <person name="Alvarez Arevalo M."/>
            <person name="Sterndorff E.B."/>
            <person name="Faurdal D."/>
            <person name="Vuksanovic O."/>
            <person name="Mourched A.-S."/>
            <person name="Charusanti P."/>
            <person name="Shaw S."/>
            <person name="Blin K."/>
            <person name="Weber T."/>
        </authorList>
    </citation>
    <scope>NUCLEOTIDE SEQUENCE [LARGE SCALE GENOMIC DNA]</scope>
    <source>
        <strain evidence="2 3">NBC 01752</strain>
    </source>
</reference>
<keyword evidence="1" id="KW-0812">Transmembrane</keyword>
<sequence>MSDEQPAPMRRPWWFWPAAAIGTTAFIVLLIWGPWWIEGHHLRDDKGNLVSSAGIIGTGFRTMLIAIAAGGFTAAGL</sequence>
<gene>
    <name evidence="2" type="ORF">OHB35_51395</name>
</gene>
<evidence type="ECO:0000313" key="2">
    <source>
        <dbReference type="EMBL" id="WSD20984.1"/>
    </source>
</evidence>
<dbReference type="RefSeq" id="WP_326762549.1">
    <property type="nucleotide sequence ID" value="NZ_CP109135.1"/>
</dbReference>